<reference evidence="3 4" key="1">
    <citation type="submission" date="2019-02" db="EMBL/GenBank/DDBJ databases">
        <title>Deep-cultivation of Planctomycetes and their phenomic and genomic characterization uncovers novel biology.</title>
        <authorList>
            <person name="Wiegand S."/>
            <person name="Jogler M."/>
            <person name="Boedeker C."/>
            <person name="Pinto D."/>
            <person name="Vollmers J."/>
            <person name="Rivas-Marin E."/>
            <person name="Kohn T."/>
            <person name="Peeters S.H."/>
            <person name="Heuer A."/>
            <person name="Rast P."/>
            <person name="Oberbeckmann S."/>
            <person name="Bunk B."/>
            <person name="Jeske O."/>
            <person name="Meyerdierks A."/>
            <person name="Storesund J.E."/>
            <person name="Kallscheuer N."/>
            <person name="Luecker S."/>
            <person name="Lage O.M."/>
            <person name="Pohl T."/>
            <person name="Merkel B.J."/>
            <person name="Hornburger P."/>
            <person name="Mueller R.-W."/>
            <person name="Bruemmer F."/>
            <person name="Labrenz M."/>
            <person name="Spormann A.M."/>
            <person name="Op den Camp H."/>
            <person name="Overmann J."/>
            <person name="Amann R."/>
            <person name="Jetten M.S.M."/>
            <person name="Mascher T."/>
            <person name="Medema M.H."/>
            <person name="Devos D.P."/>
            <person name="Kaster A.-K."/>
            <person name="Ovreas L."/>
            <person name="Rohde M."/>
            <person name="Galperin M.Y."/>
            <person name="Jogler C."/>
        </authorList>
    </citation>
    <scope>NUCLEOTIDE SEQUENCE [LARGE SCALE GENOMIC DNA]</scope>
    <source>
        <strain evidence="3 4">Pan216</strain>
    </source>
</reference>
<evidence type="ECO:0000313" key="4">
    <source>
        <dbReference type="Proteomes" id="UP000317093"/>
    </source>
</evidence>
<dbReference type="Pfam" id="PF07596">
    <property type="entry name" value="SBP_bac_10"/>
    <property type="match status" value="1"/>
</dbReference>
<dbReference type="InterPro" id="IPR045584">
    <property type="entry name" value="Pilin-like"/>
</dbReference>
<dbReference type="Proteomes" id="UP000317093">
    <property type="component" value="Chromosome"/>
</dbReference>
<keyword evidence="1" id="KW-1133">Transmembrane helix</keyword>
<name>A0A518BAS1_9BACT</name>
<proteinExistence type="predicted"/>
<evidence type="ECO:0000256" key="1">
    <source>
        <dbReference type="SAM" id="Phobius"/>
    </source>
</evidence>
<dbReference type="PANTHER" id="PTHR30093:SF2">
    <property type="entry name" value="TYPE II SECRETION SYSTEM PROTEIN H"/>
    <property type="match status" value="1"/>
</dbReference>
<dbReference type="PANTHER" id="PTHR30093">
    <property type="entry name" value="GENERAL SECRETION PATHWAY PROTEIN G"/>
    <property type="match status" value="1"/>
</dbReference>
<protein>
    <submittedName>
        <fullName evidence="3">Fimbrial protein</fullName>
    </submittedName>
</protein>
<dbReference type="NCBIfam" id="TIGR02532">
    <property type="entry name" value="IV_pilin_GFxxxE"/>
    <property type="match status" value="1"/>
</dbReference>
<evidence type="ECO:0000313" key="3">
    <source>
        <dbReference type="EMBL" id="QDU64076.1"/>
    </source>
</evidence>
<sequence>MHFRKQRGFTLIELLVVIAIIGVLVALLLPAIQQAREAARRSQCKNNMKQLGLAMLNYHDAHKVFPPGIITNTAGSFAAAPTDSSAVNSDAAFGRHSGITMILPFLEEKAVWSAYNFDLACNHDANVTATQTVITGLVCPSNLRGAERITVTGYDNDVGPTDYVLCHGAGANITTASPYRGSIFDKDERLRQGAFSMNSKTPIARMRDGTSNTILMGEGNGSPDLRATTTVDGATLTSGGETVDQGWSQGFIGTSSAITGSILGATALNATYDDTTLELDAASAWTSLPPNLGKQRFAFPTVGADNTGAPTTPALASSVVSNFRSPHSGVCHFLFADGSVKSLSDNIDAQTYAGLSTVAGKEVVEP</sequence>
<keyword evidence="1" id="KW-0812">Transmembrane</keyword>
<dbReference type="EMBL" id="CP036279">
    <property type="protein sequence ID" value="QDU64076.1"/>
    <property type="molecule type" value="Genomic_DNA"/>
</dbReference>
<dbReference type="NCBIfam" id="TIGR04294">
    <property type="entry name" value="pre_pil_HX9DG"/>
    <property type="match status" value="1"/>
</dbReference>
<dbReference type="AlphaFoldDB" id="A0A518BAS1"/>
<dbReference type="Pfam" id="PF07963">
    <property type="entry name" value="N_methyl"/>
    <property type="match status" value="1"/>
</dbReference>
<keyword evidence="4" id="KW-1185">Reference proteome</keyword>
<feature type="transmembrane region" description="Helical" evidence="1">
    <location>
        <begin position="12"/>
        <end position="32"/>
    </location>
</feature>
<evidence type="ECO:0000259" key="2">
    <source>
        <dbReference type="Pfam" id="PF07596"/>
    </source>
</evidence>
<feature type="domain" description="DUF1559" evidence="2">
    <location>
        <begin position="33"/>
        <end position="350"/>
    </location>
</feature>
<accession>A0A518BAS1</accession>
<dbReference type="SUPFAM" id="SSF54523">
    <property type="entry name" value="Pili subunits"/>
    <property type="match status" value="1"/>
</dbReference>
<dbReference type="InterPro" id="IPR012902">
    <property type="entry name" value="N_methyl_site"/>
</dbReference>
<organism evidence="3 4">
    <name type="scientific">Kolteria novifilia</name>
    <dbReference type="NCBI Taxonomy" id="2527975"/>
    <lineage>
        <taxon>Bacteria</taxon>
        <taxon>Pseudomonadati</taxon>
        <taxon>Planctomycetota</taxon>
        <taxon>Planctomycetia</taxon>
        <taxon>Kolteriales</taxon>
        <taxon>Kolteriaceae</taxon>
        <taxon>Kolteria</taxon>
    </lineage>
</organism>
<dbReference type="InterPro" id="IPR027558">
    <property type="entry name" value="Pre_pil_HX9DG_C"/>
</dbReference>
<dbReference type="RefSeq" id="WP_419192911.1">
    <property type="nucleotide sequence ID" value="NZ_CP036279.1"/>
</dbReference>
<gene>
    <name evidence="3" type="primary">pilE1_3</name>
    <name evidence="3" type="ORF">Pan216_49640</name>
</gene>
<keyword evidence="1" id="KW-0472">Membrane</keyword>
<dbReference type="KEGG" id="knv:Pan216_49640"/>
<dbReference type="PROSITE" id="PS00409">
    <property type="entry name" value="PROKAR_NTER_METHYL"/>
    <property type="match status" value="1"/>
</dbReference>
<dbReference type="Gene3D" id="3.30.700.10">
    <property type="entry name" value="Glycoprotein, Type 4 Pilin"/>
    <property type="match status" value="1"/>
</dbReference>
<dbReference type="InterPro" id="IPR011453">
    <property type="entry name" value="DUF1559"/>
</dbReference>